<sequence length="279" mass="31433">MKKILKYFLFLLIIIISISLPLFSFSFDISTILTAVALLFSILLGFFIAAATSNYLKLQTNISQEDSCLIYIFGLVKIIQPQAEEKIAKAIDEYMIAALDYEYLEYITYTSTEFNALLSVIDDVCTTAGANQPLIQNLQGAKEKLLSYRMEDLLASQKVVTKNHWLILGTLSAIISVMLLSLRTEEIFSSVLIGIIVITICQILLLLRDIDANIFLADKIGYGAEPQSVFRAIGKDDYYPEIALKFIGKKNLSKKYRVGEYINYPASFEKTIKLRGEKI</sequence>
<dbReference type="EMBL" id="MFGB01000003">
    <property type="protein sequence ID" value="OGF28120.1"/>
    <property type="molecule type" value="Genomic_DNA"/>
</dbReference>
<keyword evidence="1" id="KW-1133">Transmembrane helix</keyword>
<keyword evidence="1" id="KW-0472">Membrane</keyword>
<comment type="caution">
    <text evidence="2">The sequence shown here is derived from an EMBL/GenBank/DDBJ whole genome shotgun (WGS) entry which is preliminary data.</text>
</comment>
<accession>A0A1F5SN54</accession>
<feature type="transmembrane region" description="Helical" evidence="1">
    <location>
        <begin position="165"/>
        <end position="182"/>
    </location>
</feature>
<reference evidence="2 3" key="1">
    <citation type="journal article" date="2016" name="Nat. Commun.">
        <title>Thousands of microbial genomes shed light on interconnected biogeochemical processes in an aquifer system.</title>
        <authorList>
            <person name="Anantharaman K."/>
            <person name="Brown C.T."/>
            <person name="Hug L.A."/>
            <person name="Sharon I."/>
            <person name="Castelle C.J."/>
            <person name="Probst A.J."/>
            <person name="Thomas B.C."/>
            <person name="Singh A."/>
            <person name="Wilkins M.J."/>
            <person name="Karaoz U."/>
            <person name="Brodie E.L."/>
            <person name="Williams K.H."/>
            <person name="Hubbard S.S."/>
            <person name="Banfield J.F."/>
        </authorList>
    </citation>
    <scope>NUCLEOTIDE SEQUENCE [LARGE SCALE GENOMIC DNA]</scope>
</reference>
<evidence type="ECO:0008006" key="4">
    <source>
        <dbReference type="Google" id="ProtNLM"/>
    </source>
</evidence>
<dbReference type="InterPro" id="IPR025333">
    <property type="entry name" value="DUF4239"/>
</dbReference>
<evidence type="ECO:0000313" key="3">
    <source>
        <dbReference type="Proteomes" id="UP000178367"/>
    </source>
</evidence>
<proteinExistence type="predicted"/>
<gene>
    <name evidence="2" type="ORF">A2227_01415</name>
</gene>
<keyword evidence="1" id="KW-0812">Transmembrane</keyword>
<organism evidence="2 3">
    <name type="scientific">Candidatus Falkowbacteria bacterium RIFOXYA2_FULL_47_19</name>
    <dbReference type="NCBI Taxonomy" id="1797994"/>
    <lineage>
        <taxon>Bacteria</taxon>
        <taxon>Candidatus Falkowiibacteriota</taxon>
    </lineage>
</organism>
<feature type="transmembrane region" description="Helical" evidence="1">
    <location>
        <begin position="7"/>
        <end position="26"/>
    </location>
</feature>
<protein>
    <recommendedName>
        <fullName evidence="4">DUF4239 domain-containing protein</fullName>
    </recommendedName>
</protein>
<dbReference type="AlphaFoldDB" id="A0A1F5SN54"/>
<evidence type="ECO:0000256" key="1">
    <source>
        <dbReference type="SAM" id="Phobius"/>
    </source>
</evidence>
<dbReference type="Proteomes" id="UP000178367">
    <property type="component" value="Unassembled WGS sequence"/>
</dbReference>
<evidence type="ECO:0000313" key="2">
    <source>
        <dbReference type="EMBL" id="OGF28120.1"/>
    </source>
</evidence>
<feature type="transmembrane region" description="Helical" evidence="1">
    <location>
        <begin position="188"/>
        <end position="207"/>
    </location>
</feature>
<dbReference type="Pfam" id="PF14023">
    <property type="entry name" value="Bestrophin-like"/>
    <property type="match status" value="1"/>
</dbReference>
<name>A0A1F5SN54_9BACT</name>
<feature type="transmembrane region" description="Helical" evidence="1">
    <location>
        <begin position="32"/>
        <end position="56"/>
    </location>
</feature>